<proteinExistence type="predicted"/>
<organism evidence="1 2">
    <name type="scientific">Adiantum capillus-veneris</name>
    <name type="common">Maidenhair fern</name>
    <dbReference type="NCBI Taxonomy" id="13818"/>
    <lineage>
        <taxon>Eukaryota</taxon>
        <taxon>Viridiplantae</taxon>
        <taxon>Streptophyta</taxon>
        <taxon>Embryophyta</taxon>
        <taxon>Tracheophyta</taxon>
        <taxon>Polypodiopsida</taxon>
        <taxon>Polypodiidae</taxon>
        <taxon>Polypodiales</taxon>
        <taxon>Pteridineae</taxon>
        <taxon>Pteridaceae</taxon>
        <taxon>Vittarioideae</taxon>
        <taxon>Adiantum</taxon>
    </lineage>
</organism>
<dbReference type="InterPro" id="IPR036273">
    <property type="entry name" value="CRAL/TRIO_N_dom_sf"/>
</dbReference>
<evidence type="ECO:0000313" key="1">
    <source>
        <dbReference type="EMBL" id="KAI5082915.1"/>
    </source>
</evidence>
<dbReference type="OrthoDB" id="1434354at2759"/>
<sequence>MPATTKGSLACELSDFEAIGPLALVTTHIYKEEETLESHEYIPDDIALLKRELEESRLPLPIRIGDDELKRFLLAANNDVKRCATLIKRNIQWWKHSISFLRCFDLEADFIPT</sequence>
<gene>
    <name evidence="1" type="ORF">GOP47_0002658</name>
</gene>
<protein>
    <submittedName>
        <fullName evidence="1">Uncharacterized protein</fullName>
    </submittedName>
</protein>
<keyword evidence="2" id="KW-1185">Reference proteome</keyword>
<dbReference type="SUPFAM" id="SSF46938">
    <property type="entry name" value="CRAL/TRIO N-terminal domain"/>
    <property type="match status" value="1"/>
</dbReference>
<reference evidence="1" key="1">
    <citation type="submission" date="2021-01" db="EMBL/GenBank/DDBJ databases">
        <title>Adiantum capillus-veneris genome.</title>
        <authorList>
            <person name="Fang Y."/>
            <person name="Liao Q."/>
        </authorList>
    </citation>
    <scope>NUCLEOTIDE SEQUENCE</scope>
    <source>
        <strain evidence="1">H3</strain>
        <tissue evidence="1">Leaf</tissue>
    </source>
</reference>
<evidence type="ECO:0000313" key="2">
    <source>
        <dbReference type="Proteomes" id="UP000886520"/>
    </source>
</evidence>
<accession>A0A9D4ZRT8</accession>
<name>A0A9D4ZRT8_ADICA</name>
<dbReference type="Proteomes" id="UP000886520">
    <property type="component" value="Chromosome 3"/>
</dbReference>
<comment type="caution">
    <text evidence="1">The sequence shown here is derived from an EMBL/GenBank/DDBJ whole genome shotgun (WGS) entry which is preliminary data.</text>
</comment>
<dbReference type="AlphaFoldDB" id="A0A9D4ZRT8"/>
<dbReference type="EMBL" id="JABFUD020000002">
    <property type="protein sequence ID" value="KAI5082915.1"/>
    <property type="molecule type" value="Genomic_DNA"/>
</dbReference>